<dbReference type="Gene3D" id="3.40.50.1000">
    <property type="entry name" value="HAD superfamily/HAD-like"/>
    <property type="match status" value="1"/>
</dbReference>
<dbReference type="PANTHER" id="PTHR43434:SF1">
    <property type="entry name" value="PHOSPHOGLYCOLATE PHOSPHATASE"/>
    <property type="match status" value="1"/>
</dbReference>
<dbReference type="SFLD" id="SFLDS00003">
    <property type="entry name" value="Haloacid_Dehalogenase"/>
    <property type="match status" value="1"/>
</dbReference>
<organism evidence="1 2">
    <name type="scientific">Infirmifilum lucidum</name>
    <dbReference type="NCBI Taxonomy" id="2776706"/>
    <lineage>
        <taxon>Archaea</taxon>
        <taxon>Thermoproteota</taxon>
        <taxon>Thermoprotei</taxon>
        <taxon>Thermofilales</taxon>
        <taxon>Thermofilaceae</taxon>
        <taxon>Infirmifilum</taxon>
    </lineage>
</organism>
<dbReference type="RefSeq" id="WP_192819180.1">
    <property type="nucleotide sequence ID" value="NZ_CP062310.1"/>
</dbReference>
<dbReference type="InParanoid" id="A0A7L9FHA6"/>
<reference evidence="1 2" key="1">
    <citation type="submission" date="2020-10" db="EMBL/GenBank/DDBJ databases">
        <title>Thermofilum lucidum 3507LT sp. nov. a novel member of Thermofilaceae family isolated from Chile hot spring, and proposal of description order Thermofilales.</title>
        <authorList>
            <person name="Zayulina K.S."/>
            <person name="Elcheninov A.G."/>
            <person name="Toshchakov S.V."/>
            <person name="Kublanov I.V."/>
        </authorList>
    </citation>
    <scope>NUCLEOTIDE SEQUENCE [LARGE SCALE GENOMIC DNA]</scope>
    <source>
        <strain evidence="1 2">3507LT</strain>
    </source>
</reference>
<dbReference type="EMBL" id="CP062310">
    <property type="protein sequence ID" value="QOJ79208.1"/>
    <property type="molecule type" value="Genomic_DNA"/>
</dbReference>
<accession>A0A7L9FHA6</accession>
<keyword evidence="1" id="KW-0378">Hydrolase</keyword>
<dbReference type="InterPro" id="IPR023214">
    <property type="entry name" value="HAD_sf"/>
</dbReference>
<dbReference type="GO" id="GO:0006281">
    <property type="term" value="P:DNA repair"/>
    <property type="evidence" value="ECO:0007669"/>
    <property type="project" value="TreeGrafter"/>
</dbReference>
<dbReference type="SFLD" id="SFLDG01129">
    <property type="entry name" value="C1.5:_HAD__Beta-PGM__Phosphata"/>
    <property type="match status" value="1"/>
</dbReference>
<dbReference type="Pfam" id="PF00702">
    <property type="entry name" value="Hydrolase"/>
    <property type="match status" value="1"/>
</dbReference>
<dbReference type="GeneID" id="59148576"/>
<dbReference type="AlphaFoldDB" id="A0A7L9FHA6"/>
<evidence type="ECO:0000313" key="2">
    <source>
        <dbReference type="Proteomes" id="UP000594121"/>
    </source>
</evidence>
<proteinExistence type="predicted"/>
<dbReference type="InterPro" id="IPR050155">
    <property type="entry name" value="HAD-like_hydrolase_sf"/>
</dbReference>
<dbReference type="PANTHER" id="PTHR43434">
    <property type="entry name" value="PHOSPHOGLYCOLATE PHOSPHATASE"/>
    <property type="match status" value="1"/>
</dbReference>
<dbReference type="InterPro" id="IPR036412">
    <property type="entry name" value="HAD-like_sf"/>
</dbReference>
<sequence>MQDLKALVERVKVFSFDIDGTIIDSYSYMRDVIEILLLYLGVPANMLQPVSNDAVDEWYRLERSGTMDYSKMLIILLEAAGKRGLKLSPDAGEFDELLVEARVKASPTLPCAVRVLRELKNKGKVVVSVSGGDGVPGMKRKRIDQGELSKFFDEIIVVPEDAPSRVEALARVAEKYKASYSEVVHVDDRVEHANNVAEAGFQSILVKTGMFNPERPVNDGVIVLENLCQLYEALAGERPAVEVKRGRR</sequence>
<keyword evidence="2" id="KW-1185">Reference proteome</keyword>
<dbReference type="SUPFAM" id="SSF56784">
    <property type="entry name" value="HAD-like"/>
    <property type="match status" value="1"/>
</dbReference>
<evidence type="ECO:0000313" key="1">
    <source>
        <dbReference type="EMBL" id="QOJ79208.1"/>
    </source>
</evidence>
<dbReference type="Proteomes" id="UP000594121">
    <property type="component" value="Chromosome"/>
</dbReference>
<gene>
    <name evidence="1" type="ORF">IG193_01730</name>
</gene>
<name>A0A7L9FHA6_9CREN</name>
<protein>
    <submittedName>
        <fullName evidence="1">HAD family hydrolase</fullName>
    </submittedName>
</protein>
<dbReference type="KEGG" id="thel:IG193_01730"/>
<dbReference type="GO" id="GO:0008967">
    <property type="term" value="F:phosphoglycolate phosphatase activity"/>
    <property type="evidence" value="ECO:0007669"/>
    <property type="project" value="TreeGrafter"/>
</dbReference>